<evidence type="ECO:0000256" key="3">
    <source>
        <dbReference type="ARBA" id="ARBA00022729"/>
    </source>
</evidence>
<keyword evidence="3" id="KW-0732">Signal</keyword>
<evidence type="ECO:0000313" key="9">
    <source>
        <dbReference type="EMBL" id="VYU56688.1"/>
    </source>
</evidence>
<name>A0A6N3FWI7_9BACT</name>
<sequence>MLNHYFIRYKMKKIFKYMIVGLVACTTLSSCLESSLDTNPTDSMSGSGLLANANAALVPLNGLYRSMYSAWSPTDNTHQCFGISAYNLMADVMGEDMIMAAMGSGWFWYDCLYNVKSRYTATTWRSYDLWNCYYTWISNANYILDAEETMAGTETEVNYIMGQAYAIRAYSYFMLAQSFARTYKGHEGEPCCPIYVEPTVAGTEGKPRSTVQETYAQIMNDINKAVERLNGTTRKHISHIDYATALGLQARIALVMEDWATAKKSSEEAIAVSKCTIAKVSEFKGLNSVSAPNVMWGAEIISDQSGMYAGLFTHMDADADKYGAKARKQINKDLYGKMGTEDERLVWWNPKDANNKDGGYQQEKFKFSDIQTWMGDYVWMRIEEMYLIAAEAECRLGNDAGAREYLMDLMSKRDASYSCAQKSGTSMGKLTSDYTGSLLEEIIIQRRIELWGEFGRIYDIRRLKQGFKRTAEMGWPTDALLVNRNANDPESYMWVLTIPQTEFDGNSSLDQTKDQNPVGDTK</sequence>
<dbReference type="EMBL" id="BQNZ01000007">
    <property type="protein sequence ID" value="GKH74228.1"/>
    <property type="molecule type" value="Genomic_DNA"/>
</dbReference>
<evidence type="ECO:0000256" key="2">
    <source>
        <dbReference type="ARBA" id="ARBA00006275"/>
    </source>
</evidence>
<proteinExistence type="inferred from homology"/>
<dbReference type="GO" id="GO:0009279">
    <property type="term" value="C:cell outer membrane"/>
    <property type="evidence" value="ECO:0007669"/>
    <property type="project" value="UniProtKB-SubCell"/>
</dbReference>
<feature type="domain" description="SusD-like N-terminal" evidence="7">
    <location>
        <begin position="113"/>
        <end position="254"/>
    </location>
</feature>
<protein>
    <submittedName>
        <fullName evidence="8">Membrane protein</fullName>
    </submittedName>
    <submittedName>
        <fullName evidence="9">SusD family protein</fullName>
    </submittedName>
</protein>
<evidence type="ECO:0000259" key="6">
    <source>
        <dbReference type="Pfam" id="PF07980"/>
    </source>
</evidence>
<gene>
    <name evidence="8" type="ORF">CE91St3_40910</name>
    <name evidence="9" type="ORF">PMLFYP103_02635</name>
</gene>
<dbReference type="Proteomes" id="UP001055114">
    <property type="component" value="Unassembled WGS sequence"/>
</dbReference>
<feature type="domain" description="RagB/SusD" evidence="6">
    <location>
        <begin position="351"/>
        <end position="512"/>
    </location>
</feature>
<dbReference type="Pfam" id="PF07980">
    <property type="entry name" value="SusD_RagB"/>
    <property type="match status" value="1"/>
</dbReference>
<reference evidence="9" key="1">
    <citation type="submission" date="2019-11" db="EMBL/GenBank/DDBJ databases">
        <authorList>
            <person name="Feng L."/>
        </authorList>
    </citation>
    <scope>NUCLEOTIDE SEQUENCE</scope>
    <source>
        <strain evidence="9">PmerdaeLFYP103</strain>
    </source>
</reference>
<evidence type="ECO:0000256" key="4">
    <source>
        <dbReference type="ARBA" id="ARBA00023136"/>
    </source>
</evidence>
<dbReference type="InterPro" id="IPR033985">
    <property type="entry name" value="SusD-like_N"/>
</dbReference>
<dbReference type="Pfam" id="PF14322">
    <property type="entry name" value="SusD-like_3"/>
    <property type="match status" value="1"/>
</dbReference>
<evidence type="ECO:0000259" key="7">
    <source>
        <dbReference type="Pfam" id="PF14322"/>
    </source>
</evidence>
<comment type="similarity">
    <text evidence="2">Belongs to the SusD family.</text>
</comment>
<organism evidence="9">
    <name type="scientific">Parabacteroides merdae</name>
    <dbReference type="NCBI Taxonomy" id="46503"/>
    <lineage>
        <taxon>Bacteria</taxon>
        <taxon>Pseudomonadati</taxon>
        <taxon>Bacteroidota</taxon>
        <taxon>Bacteroidia</taxon>
        <taxon>Bacteroidales</taxon>
        <taxon>Tannerellaceae</taxon>
        <taxon>Parabacteroides</taxon>
    </lineage>
</organism>
<dbReference type="Gene3D" id="1.25.40.390">
    <property type="match status" value="1"/>
</dbReference>
<evidence type="ECO:0000256" key="1">
    <source>
        <dbReference type="ARBA" id="ARBA00004442"/>
    </source>
</evidence>
<dbReference type="AlphaFoldDB" id="A0A6N3FWI7"/>
<dbReference type="InterPro" id="IPR011990">
    <property type="entry name" value="TPR-like_helical_dom_sf"/>
</dbReference>
<evidence type="ECO:0000256" key="5">
    <source>
        <dbReference type="ARBA" id="ARBA00023237"/>
    </source>
</evidence>
<dbReference type="InterPro" id="IPR012944">
    <property type="entry name" value="SusD_RagB_dom"/>
</dbReference>
<keyword evidence="4" id="KW-0472">Membrane</keyword>
<dbReference type="CDD" id="cd08977">
    <property type="entry name" value="SusD"/>
    <property type="match status" value="1"/>
</dbReference>
<keyword evidence="5" id="KW-0998">Cell outer membrane</keyword>
<dbReference type="SUPFAM" id="SSF48452">
    <property type="entry name" value="TPR-like"/>
    <property type="match status" value="1"/>
</dbReference>
<accession>A0A6N3FWI7</accession>
<evidence type="ECO:0000313" key="8">
    <source>
        <dbReference type="EMBL" id="GKH74228.1"/>
    </source>
</evidence>
<comment type="subcellular location">
    <subcellularLocation>
        <location evidence="1">Cell outer membrane</location>
    </subcellularLocation>
</comment>
<reference evidence="8" key="2">
    <citation type="submission" date="2022-01" db="EMBL/GenBank/DDBJ databases">
        <title>Novel bile acid biosynthetic pathways are enriched in the microbiome of centenarians.</title>
        <authorList>
            <person name="Sato Y."/>
            <person name="Atarashi K."/>
            <person name="Plichta R.D."/>
            <person name="Arai Y."/>
            <person name="Sasajima S."/>
            <person name="Kearney M.S."/>
            <person name="Suda W."/>
            <person name="Takeshita K."/>
            <person name="Sasaki T."/>
            <person name="Okamoto S."/>
            <person name="Skelly N.A."/>
            <person name="Okamura Y."/>
            <person name="Vlamakis H."/>
            <person name="Li Y."/>
            <person name="Tanoue T."/>
            <person name="Takei H."/>
            <person name="Nittono H."/>
            <person name="Narushima S."/>
            <person name="Irie J."/>
            <person name="Itoh H."/>
            <person name="Moriya K."/>
            <person name="Sugiura Y."/>
            <person name="Suematsu M."/>
            <person name="Moritoki N."/>
            <person name="Shibata S."/>
            <person name="Littman R.D."/>
            <person name="Fischbach A.M."/>
            <person name="Uwamino Y."/>
            <person name="Inoue T."/>
            <person name="Honda A."/>
            <person name="Hattori M."/>
            <person name="Murai T."/>
            <person name="Xavier J.R."/>
            <person name="Hirose N."/>
            <person name="Honda K."/>
        </authorList>
    </citation>
    <scope>NUCLEOTIDE SEQUENCE</scope>
    <source>
        <strain evidence="8">CE91-St3</strain>
    </source>
</reference>
<dbReference type="EMBL" id="CACRUV010000033">
    <property type="protein sequence ID" value="VYU56688.1"/>
    <property type="molecule type" value="Genomic_DNA"/>
</dbReference>